<dbReference type="RefSeq" id="WP_235704241.1">
    <property type="nucleotide sequence ID" value="NZ_JAKGBZ010000016.1"/>
</dbReference>
<comment type="caution">
    <text evidence="2">The sequence shown here is derived from an EMBL/GenBank/DDBJ whole genome shotgun (WGS) entry which is preliminary data.</text>
</comment>
<evidence type="ECO:0008006" key="4">
    <source>
        <dbReference type="Google" id="ProtNLM"/>
    </source>
</evidence>
<dbReference type="EMBL" id="JAKGBZ010000016">
    <property type="protein sequence ID" value="MCF3947009.1"/>
    <property type="molecule type" value="Genomic_DNA"/>
</dbReference>
<feature type="signal peptide" evidence="1">
    <location>
        <begin position="1"/>
        <end position="24"/>
    </location>
</feature>
<dbReference type="Proteomes" id="UP001521209">
    <property type="component" value="Unassembled WGS sequence"/>
</dbReference>
<organism evidence="2 3">
    <name type="scientific">Acidiphilium iwatense</name>
    <dbReference type="NCBI Taxonomy" id="768198"/>
    <lineage>
        <taxon>Bacteria</taxon>
        <taxon>Pseudomonadati</taxon>
        <taxon>Pseudomonadota</taxon>
        <taxon>Alphaproteobacteria</taxon>
        <taxon>Acetobacterales</taxon>
        <taxon>Acidocellaceae</taxon>
        <taxon>Acidiphilium</taxon>
    </lineage>
</organism>
<keyword evidence="1" id="KW-0732">Signal</keyword>
<protein>
    <recommendedName>
        <fullName evidence="4">Serine protease</fullName>
    </recommendedName>
</protein>
<sequence length="90" mass="9145">MTTKRTLMAALTAVTLMTTGSAMAAQPQPTRIAQIAPQMENMASSSGIAVVTAARSGTAVSFGTPATSGSPQWVQAGHDAYPAFAPLAHK</sequence>
<name>A0ABS9E091_9PROT</name>
<feature type="chain" id="PRO_5047134938" description="Serine protease" evidence="1">
    <location>
        <begin position="25"/>
        <end position="90"/>
    </location>
</feature>
<evidence type="ECO:0000256" key="1">
    <source>
        <dbReference type="SAM" id="SignalP"/>
    </source>
</evidence>
<accession>A0ABS9E091</accession>
<gene>
    <name evidence="2" type="ORF">L2A60_09990</name>
</gene>
<evidence type="ECO:0000313" key="2">
    <source>
        <dbReference type="EMBL" id="MCF3947009.1"/>
    </source>
</evidence>
<evidence type="ECO:0000313" key="3">
    <source>
        <dbReference type="Proteomes" id="UP001521209"/>
    </source>
</evidence>
<proteinExistence type="predicted"/>
<reference evidence="2 3" key="1">
    <citation type="submission" date="2022-01" db="EMBL/GenBank/DDBJ databases">
        <authorList>
            <person name="Won M."/>
            <person name="Kim S.-J."/>
            <person name="Kwon S.-W."/>
        </authorList>
    </citation>
    <scope>NUCLEOTIDE SEQUENCE [LARGE SCALE GENOMIC DNA]</scope>
    <source>
        <strain evidence="2 3">KCTC 23505</strain>
    </source>
</reference>
<keyword evidence="3" id="KW-1185">Reference proteome</keyword>